<gene>
    <name evidence="1" type="ORF">O1611_g7818</name>
</gene>
<protein>
    <submittedName>
        <fullName evidence="1">Uncharacterized protein</fullName>
    </submittedName>
</protein>
<name>A0ACC2JEJ0_9PEZI</name>
<dbReference type="EMBL" id="JAPUUL010002162">
    <property type="protein sequence ID" value="KAJ8125821.1"/>
    <property type="molecule type" value="Genomic_DNA"/>
</dbReference>
<organism evidence="1 2">
    <name type="scientific">Lasiodiplodia mahajangana</name>
    <dbReference type="NCBI Taxonomy" id="1108764"/>
    <lineage>
        <taxon>Eukaryota</taxon>
        <taxon>Fungi</taxon>
        <taxon>Dikarya</taxon>
        <taxon>Ascomycota</taxon>
        <taxon>Pezizomycotina</taxon>
        <taxon>Dothideomycetes</taxon>
        <taxon>Dothideomycetes incertae sedis</taxon>
        <taxon>Botryosphaeriales</taxon>
        <taxon>Botryosphaeriaceae</taxon>
        <taxon>Lasiodiplodia</taxon>
    </lineage>
</organism>
<dbReference type="Proteomes" id="UP001153332">
    <property type="component" value="Unassembled WGS sequence"/>
</dbReference>
<evidence type="ECO:0000313" key="2">
    <source>
        <dbReference type="Proteomes" id="UP001153332"/>
    </source>
</evidence>
<proteinExistence type="predicted"/>
<evidence type="ECO:0000313" key="1">
    <source>
        <dbReference type="EMBL" id="KAJ8125821.1"/>
    </source>
</evidence>
<reference evidence="1" key="1">
    <citation type="submission" date="2022-12" db="EMBL/GenBank/DDBJ databases">
        <title>Genome Sequence of Lasiodiplodia mahajangana.</title>
        <authorList>
            <person name="Buettner E."/>
        </authorList>
    </citation>
    <scope>NUCLEOTIDE SEQUENCE</scope>
    <source>
        <strain evidence="1">VT137</strain>
    </source>
</reference>
<accession>A0ACC2JEJ0</accession>
<sequence length="626" mass="68433">MTSLVTDLLVNPVLRQARRFSLSRSSLASNPSEPESPPRIVRTGSYSPQDDTMSETEETESSLREDPGDSVSSRRSSQSSLLINPHVDVSRIEENHSQLGDDVVSTNPVASTVDACASDSRGEPPSANHTHITTPEPLSSPLVRGTLQDRSPLPEDDGMGLMRKRIFAIQAREIGHSEKAHLMHQLLMEGYTNSRVHGRPEQPLSPSSPKPIERTASQGHGPLESFKFWQNALGEAEDTERFALTEKDLEPTFVPNEQPTESIADIVDNDAQHVTDGTLAGFAITKLKITVLLGKRRGICFVCSVGLLRGPVKHVCLVERERRGITATYVNSGMMTPISLAITATTVVFVGSVMALGKTFTTARNAVHASPYLLSQTTSALSVPSTAIVLYVAITCSHRLSPKSLNNMESQFRNLEISIQAQPMPPEFKDTRAIVLCHDCSAKSSTMYHWLGLKCGVCQSYNTAQLQIIGLNAEAVENELVAERNPQASGPAPVRNPDAIAMNTAMGNTRRRHSSTVMGPNFVGSDLTSFAPDRLARSVSPIQTPGRSLHASMVGSYFDREEEEDDHNGDMFSFWRHIPRSLTSNHEDDDEDDVGGSSDDTSSDEDMEDDDAEESDDDDFELLGHR</sequence>
<comment type="caution">
    <text evidence="1">The sequence shown here is derived from an EMBL/GenBank/DDBJ whole genome shotgun (WGS) entry which is preliminary data.</text>
</comment>
<keyword evidence="2" id="KW-1185">Reference proteome</keyword>